<sequence>MRFSLLFAAALAPITALAAPSSNGYYDLFKRENLCNLKTPPGPCQPNASVTAEETAVLAYKFYRAFVVDGDPQTMFSLIDKDYIQHHQGYASGPGGIWSLFCSGRKIGSEASTSWCFDASTNMSYAQYSTVDRWRWVGGCVHEHWDTNEKMPPKEQCAKLPA</sequence>
<evidence type="ECO:0000313" key="3">
    <source>
        <dbReference type="Proteomes" id="UP001239445"/>
    </source>
</evidence>
<dbReference type="SUPFAM" id="SSF54427">
    <property type="entry name" value="NTF2-like"/>
    <property type="match status" value="1"/>
</dbReference>
<keyword evidence="3" id="KW-1185">Reference proteome</keyword>
<reference evidence="2" key="1">
    <citation type="submission" date="2023-06" db="EMBL/GenBank/DDBJ databases">
        <title>Genome-scale phylogeny and comparative genomics of the fungal order Sordariales.</title>
        <authorList>
            <consortium name="Lawrence Berkeley National Laboratory"/>
            <person name="Hensen N."/>
            <person name="Bonometti L."/>
            <person name="Westerberg I."/>
            <person name="Brannstrom I.O."/>
            <person name="Guillou S."/>
            <person name="Cros-Aarteil S."/>
            <person name="Calhoun S."/>
            <person name="Haridas S."/>
            <person name="Kuo A."/>
            <person name="Mondo S."/>
            <person name="Pangilinan J."/>
            <person name="Riley R."/>
            <person name="Labutti K."/>
            <person name="Andreopoulos B."/>
            <person name="Lipzen A."/>
            <person name="Chen C."/>
            <person name="Yanf M."/>
            <person name="Daum C."/>
            <person name="Ng V."/>
            <person name="Clum A."/>
            <person name="Steindorff A."/>
            <person name="Ohm R."/>
            <person name="Martin F."/>
            <person name="Silar P."/>
            <person name="Natvig D."/>
            <person name="Lalanne C."/>
            <person name="Gautier V."/>
            <person name="Ament-Velasquez S.L."/>
            <person name="Kruys A."/>
            <person name="Hutchinson M.I."/>
            <person name="Powell A.J."/>
            <person name="Barry K."/>
            <person name="Miller A.N."/>
            <person name="Grigoriev I.V."/>
            <person name="Debuchy R."/>
            <person name="Gladieux P."/>
            <person name="Thoren M.H."/>
            <person name="Johannesson H."/>
        </authorList>
    </citation>
    <scope>NUCLEOTIDE SEQUENCE</scope>
    <source>
        <strain evidence="2">PSN4</strain>
    </source>
</reference>
<dbReference type="EMBL" id="MU839838">
    <property type="protein sequence ID" value="KAK1752863.1"/>
    <property type="molecule type" value="Genomic_DNA"/>
</dbReference>
<feature type="signal peptide" evidence="1">
    <location>
        <begin position="1"/>
        <end position="18"/>
    </location>
</feature>
<dbReference type="Proteomes" id="UP001239445">
    <property type="component" value="Unassembled WGS sequence"/>
</dbReference>
<gene>
    <name evidence="2" type="ORF">QBC47DRAFT_404220</name>
</gene>
<proteinExistence type="predicted"/>
<evidence type="ECO:0000313" key="2">
    <source>
        <dbReference type="EMBL" id="KAK1752863.1"/>
    </source>
</evidence>
<feature type="chain" id="PRO_5042532401" evidence="1">
    <location>
        <begin position="19"/>
        <end position="162"/>
    </location>
</feature>
<dbReference type="AlphaFoldDB" id="A0AAJ0F6Z6"/>
<keyword evidence="1" id="KW-0732">Signal</keyword>
<evidence type="ECO:0000256" key="1">
    <source>
        <dbReference type="SAM" id="SignalP"/>
    </source>
</evidence>
<name>A0AAJ0F6Z6_9PEZI</name>
<comment type="caution">
    <text evidence="2">The sequence shown here is derived from an EMBL/GenBank/DDBJ whole genome shotgun (WGS) entry which is preliminary data.</text>
</comment>
<dbReference type="InterPro" id="IPR032710">
    <property type="entry name" value="NTF2-like_dom_sf"/>
</dbReference>
<accession>A0AAJ0F6Z6</accession>
<protein>
    <submittedName>
        <fullName evidence="2">Uncharacterized protein</fullName>
    </submittedName>
</protein>
<organism evidence="2 3">
    <name type="scientific">Echria macrotheca</name>
    <dbReference type="NCBI Taxonomy" id="438768"/>
    <lineage>
        <taxon>Eukaryota</taxon>
        <taxon>Fungi</taxon>
        <taxon>Dikarya</taxon>
        <taxon>Ascomycota</taxon>
        <taxon>Pezizomycotina</taxon>
        <taxon>Sordariomycetes</taxon>
        <taxon>Sordariomycetidae</taxon>
        <taxon>Sordariales</taxon>
        <taxon>Schizotheciaceae</taxon>
        <taxon>Echria</taxon>
    </lineage>
</organism>